<protein>
    <submittedName>
        <fullName evidence="7">NfeD family protein</fullName>
    </submittedName>
</protein>
<dbReference type="Proteomes" id="UP000257039">
    <property type="component" value="Unassembled WGS sequence"/>
</dbReference>
<evidence type="ECO:0000256" key="2">
    <source>
        <dbReference type="ARBA" id="ARBA00022692"/>
    </source>
</evidence>
<evidence type="ECO:0000259" key="6">
    <source>
        <dbReference type="Pfam" id="PF01957"/>
    </source>
</evidence>
<accession>A0A4V1IN44</accession>
<name>A0A4V1IN44_9GAMM</name>
<dbReference type="PANTHER" id="PTHR33507:SF3">
    <property type="entry name" value="INNER MEMBRANE PROTEIN YBBJ"/>
    <property type="match status" value="1"/>
</dbReference>
<feature type="transmembrane region" description="Helical" evidence="5">
    <location>
        <begin position="57"/>
        <end position="77"/>
    </location>
</feature>
<dbReference type="EMBL" id="NDXW01000001">
    <property type="protein sequence ID" value="RDH42441.1"/>
    <property type="molecule type" value="Genomic_DNA"/>
</dbReference>
<dbReference type="InterPro" id="IPR002810">
    <property type="entry name" value="NfeD-like_C"/>
</dbReference>
<dbReference type="Pfam" id="PF01957">
    <property type="entry name" value="NfeD"/>
    <property type="match status" value="1"/>
</dbReference>
<dbReference type="AlphaFoldDB" id="A0A4V1IN44"/>
<evidence type="ECO:0000256" key="3">
    <source>
        <dbReference type="ARBA" id="ARBA00022989"/>
    </source>
</evidence>
<organism evidence="7 8">
    <name type="scientific">Zooshikella ganghwensis</name>
    <dbReference type="NCBI Taxonomy" id="202772"/>
    <lineage>
        <taxon>Bacteria</taxon>
        <taxon>Pseudomonadati</taxon>
        <taxon>Pseudomonadota</taxon>
        <taxon>Gammaproteobacteria</taxon>
        <taxon>Oceanospirillales</taxon>
        <taxon>Zooshikellaceae</taxon>
        <taxon>Zooshikella</taxon>
    </lineage>
</organism>
<keyword evidence="8" id="KW-1185">Reference proteome</keyword>
<dbReference type="GO" id="GO:0005886">
    <property type="term" value="C:plasma membrane"/>
    <property type="evidence" value="ECO:0007669"/>
    <property type="project" value="TreeGrafter"/>
</dbReference>
<dbReference type="RefSeq" id="WP_094785946.1">
    <property type="nucleotide sequence ID" value="NZ_NDXW01000001.1"/>
</dbReference>
<evidence type="ECO:0000256" key="1">
    <source>
        <dbReference type="ARBA" id="ARBA00004141"/>
    </source>
</evidence>
<dbReference type="InterPro" id="IPR052165">
    <property type="entry name" value="Membrane_assoc_protease"/>
</dbReference>
<dbReference type="Gene3D" id="2.40.50.140">
    <property type="entry name" value="Nucleic acid-binding proteins"/>
    <property type="match status" value="1"/>
</dbReference>
<comment type="subcellular location">
    <subcellularLocation>
        <location evidence="1">Membrane</location>
        <topology evidence="1">Multi-pass membrane protein</topology>
    </subcellularLocation>
</comment>
<dbReference type="PANTHER" id="PTHR33507">
    <property type="entry name" value="INNER MEMBRANE PROTEIN YBBJ"/>
    <property type="match status" value="1"/>
</dbReference>
<keyword evidence="4 5" id="KW-0472">Membrane</keyword>
<evidence type="ECO:0000313" key="8">
    <source>
        <dbReference type="Proteomes" id="UP000257039"/>
    </source>
</evidence>
<reference evidence="7 8" key="1">
    <citation type="submission" date="2017-04" db="EMBL/GenBank/DDBJ databases">
        <title>Draft genome sequence of Zooshikella ganghwensis VG4 isolated from Red Sea sediments.</title>
        <authorList>
            <person name="Rehman Z."/>
            <person name="Alam I."/>
            <person name="Kamau A."/>
            <person name="Bajic V."/>
            <person name="Leiknes T."/>
        </authorList>
    </citation>
    <scope>NUCLEOTIDE SEQUENCE [LARGE SCALE GENOMIC DNA]</scope>
    <source>
        <strain evidence="7 8">VG4</strain>
    </source>
</reference>
<keyword evidence="3 5" id="KW-1133">Transmembrane helix</keyword>
<evidence type="ECO:0000256" key="5">
    <source>
        <dbReference type="SAM" id="Phobius"/>
    </source>
</evidence>
<comment type="caution">
    <text evidence="7">The sequence shown here is derived from an EMBL/GenBank/DDBJ whole genome shotgun (WGS) entry which is preliminary data.</text>
</comment>
<feature type="transmembrane region" description="Helical" evidence="5">
    <location>
        <begin position="12"/>
        <end position="37"/>
    </location>
</feature>
<proteinExistence type="predicted"/>
<evidence type="ECO:0000256" key="4">
    <source>
        <dbReference type="ARBA" id="ARBA00023136"/>
    </source>
</evidence>
<sequence length="165" mass="18514">MLVEWLSHISFWMWFGIGLFCLIIEVFGTGGYFLWIGISAGTVGLLKWIFPNLSWEFQLIIFSLIALISAYSWWLYLKHKPSTPRQSSLNQRSQQLLGRCYIVSEAIVGGRGKIKVGDSFWMVTGPDLPEGAQVKVVAVNGMQLQVEAVENQSVQAATLENKVSE</sequence>
<dbReference type="InterPro" id="IPR012340">
    <property type="entry name" value="NA-bd_OB-fold"/>
</dbReference>
<feature type="domain" description="NfeD-like C-terminal" evidence="6">
    <location>
        <begin position="94"/>
        <end position="147"/>
    </location>
</feature>
<evidence type="ECO:0000313" key="7">
    <source>
        <dbReference type="EMBL" id="RDH42441.1"/>
    </source>
</evidence>
<keyword evidence="2 5" id="KW-0812">Transmembrane</keyword>
<gene>
    <name evidence="7" type="ORF">B9G39_02710</name>
</gene>